<accession>A0ABQ2VQV1</accession>
<comment type="caution">
    <text evidence="2">The sequence shown here is derived from an EMBL/GenBank/DDBJ whole genome shotgun (WGS) entry which is preliminary data.</text>
</comment>
<organism evidence="2 3">
    <name type="scientific">Streptomyces albospinus</name>
    <dbReference type="NCBI Taxonomy" id="285515"/>
    <lineage>
        <taxon>Bacteria</taxon>
        <taxon>Bacillati</taxon>
        <taxon>Actinomycetota</taxon>
        <taxon>Actinomycetes</taxon>
        <taxon>Kitasatosporales</taxon>
        <taxon>Streptomycetaceae</taxon>
        <taxon>Streptomyces</taxon>
    </lineage>
</organism>
<feature type="compositionally biased region" description="Basic and acidic residues" evidence="1">
    <location>
        <begin position="30"/>
        <end position="39"/>
    </location>
</feature>
<gene>
    <name evidence="2" type="ORF">GCM10010211_78530</name>
</gene>
<keyword evidence="3" id="KW-1185">Reference proteome</keyword>
<feature type="region of interest" description="Disordered" evidence="1">
    <location>
        <begin position="22"/>
        <end position="64"/>
    </location>
</feature>
<evidence type="ECO:0000313" key="2">
    <source>
        <dbReference type="EMBL" id="GGU99492.1"/>
    </source>
</evidence>
<reference evidence="3" key="1">
    <citation type="journal article" date="2019" name="Int. J. Syst. Evol. Microbiol.">
        <title>The Global Catalogue of Microorganisms (GCM) 10K type strain sequencing project: providing services to taxonomists for standard genome sequencing and annotation.</title>
        <authorList>
            <consortium name="The Broad Institute Genomics Platform"/>
            <consortium name="The Broad Institute Genome Sequencing Center for Infectious Disease"/>
            <person name="Wu L."/>
            <person name="Ma J."/>
        </authorList>
    </citation>
    <scope>NUCLEOTIDE SEQUENCE [LARGE SCALE GENOMIC DNA]</scope>
    <source>
        <strain evidence="3">JCM 3399</strain>
    </source>
</reference>
<protein>
    <submittedName>
        <fullName evidence="2">Uncharacterized protein</fullName>
    </submittedName>
</protein>
<sequence>MFDEVVEELVAQLREGFDAMGGLAEAEQAGSRRQERGEGAADEGAGGVPDRGRHTFNRIVEPSV</sequence>
<evidence type="ECO:0000313" key="3">
    <source>
        <dbReference type="Proteomes" id="UP000654471"/>
    </source>
</evidence>
<dbReference type="Proteomes" id="UP000654471">
    <property type="component" value="Unassembled WGS sequence"/>
</dbReference>
<evidence type="ECO:0000256" key="1">
    <source>
        <dbReference type="SAM" id="MobiDB-lite"/>
    </source>
</evidence>
<proteinExistence type="predicted"/>
<dbReference type="EMBL" id="BMRP01000063">
    <property type="protein sequence ID" value="GGU99492.1"/>
    <property type="molecule type" value="Genomic_DNA"/>
</dbReference>
<name>A0ABQ2VQV1_9ACTN</name>